<dbReference type="PANTHER" id="PTHR42693">
    <property type="entry name" value="ARYLSULFATASE FAMILY MEMBER"/>
    <property type="match status" value="1"/>
</dbReference>
<keyword evidence="7" id="KW-1185">Reference proteome</keyword>
<dbReference type="InterPro" id="IPR000917">
    <property type="entry name" value="Sulfatase_N"/>
</dbReference>
<dbReference type="OrthoDB" id="9803751at2"/>
<dbReference type="AlphaFoldDB" id="A0A386HPL3"/>
<dbReference type="EMBL" id="CP032489">
    <property type="protein sequence ID" value="AYD47775.1"/>
    <property type="molecule type" value="Genomic_DNA"/>
</dbReference>
<feature type="domain" description="Sulfatase N-terminal" evidence="5">
    <location>
        <begin position="47"/>
        <end position="477"/>
    </location>
</feature>
<gene>
    <name evidence="6" type="ORF">D6B99_09335</name>
</gene>
<evidence type="ECO:0000259" key="5">
    <source>
        <dbReference type="Pfam" id="PF00884"/>
    </source>
</evidence>
<dbReference type="Gene3D" id="3.40.720.10">
    <property type="entry name" value="Alkaline Phosphatase, subunit A"/>
    <property type="match status" value="1"/>
</dbReference>
<keyword evidence="4" id="KW-0106">Calcium</keyword>
<proteinExistence type="inferred from homology"/>
<dbReference type="PANTHER" id="PTHR42693:SF53">
    <property type="entry name" value="ENDO-4-O-SULFATASE"/>
    <property type="match status" value="1"/>
</dbReference>
<dbReference type="SUPFAM" id="SSF53649">
    <property type="entry name" value="Alkaline phosphatase-like"/>
    <property type="match status" value="1"/>
</dbReference>
<evidence type="ECO:0000256" key="1">
    <source>
        <dbReference type="ARBA" id="ARBA00008779"/>
    </source>
</evidence>
<dbReference type="InterPro" id="IPR017850">
    <property type="entry name" value="Alkaline_phosphatase_core_sf"/>
</dbReference>
<keyword evidence="3" id="KW-0378">Hydrolase</keyword>
<keyword evidence="2" id="KW-0479">Metal-binding</keyword>
<dbReference type="KEGG" id="ark:D6B99_09335"/>
<accession>A0A386HPL3</accession>
<organism evidence="6 7">
    <name type="scientific">Arachidicoccus soli</name>
    <dbReference type="NCBI Taxonomy" id="2341117"/>
    <lineage>
        <taxon>Bacteria</taxon>
        <taxon>Pseudomonadati</taxon>
        <taxon>Bacteroidota</taxon>
        <taxon>Chitinophagia</taxon>
        <taxon>Chitinophagales</taxon>
        <taxon>Chitinophagaceae</taxon>
        <taxon>Arachidicoccus</taxon>
    </lineage>
</organism>
<dbReference type="Proteomes" id="UP000266118">
    <property type="component" value="Chromosome"/>
</dbReference>
<dbReference type="GO" id="GO:0046872">
    <property type="term" value="F:metal ion binding"/>
    <property type="evidence" value="ECO:0007669"/>
    <property type="project" value="UniProtKB-KW"/>
</dbReference>
<evidence type="ECO:0000256" key="2">
    <source>
        <dbReference type="ARBA" id="ARBA00022723"/>
    </source>
</evidence>
<dbReference type="InterPro" id="IPR050738">
    <property type="entry name" value="Sulfatase"/>
</dbReference>
<dbReference type="PROSITE" id="PS00149">
    <property type="entry name" value="SULFATASE_2"/>
    <property type="match status" value="1"/>
</dbReference>
<evidence type="ECO:0000313" key="6">
    <source>
        <dbReference type="EMBL" id="AYD47775.1"/>
    </source>
</evidence>
<evidence type="ECO:0000256" key="3">
    <source>
        <dbReference type="ARBA" id="ARBA00022801"/>
    </source>
</evidence>
<protein>
    <submittedName>
        <fullName evidence="6">Arylsulfatase</fullName>
    </submittedName>
</protein>
<dbReference type="Gene3D" id="3.30.1120.10">
    <property type="match status" value="1"/>
</dbReference>
<evidence type="ECO:0000313" key="7">
    <source>
        <dbReference type="Proteomes" id="UP000266118"/>
    </source>
</evidence>
<comment type="similarity">
    <text evidence="1">Belongs to the sulfatase family.</text>
</comment>
<dbReference type="InterPro" id="IPR024607">
    <property type="entry name" value="Sulfatase_CS"/>
</dbReference>
<dbReference type="Pfam" id="PF00884">
    <property type="entry name" value="Sulfatase"/>
    <property type="match status" value="1"/>
</dbReference>
<reference evidence="6 7" key="1">
    <citation type="submission" date="2018-09" db="EMBL/GenBank/DDBJ databases">
        <title>Arachidicoccus sp. nov., a bacterium isolated from soil.</title>
        <authorList>
            <person name="Weon H.-Y."/>
            <person name="Kwon S.-W."/>
            <person name="Lee S.A."/>
        </authorList>
    </citation>
    <scope>NUCLEOTIDE SEQUENCE [LARGE SCALE GENOMIC DNA]</scope>
    <source>
        <strain evidence="6 7">KIS59-12</strain>
    </source>
</reference>
<evidence type="ECO:0000256" key="4">
    <source>
        <dbReference type="ARBA" id="ARBA00022837"/>
    </source>
</evidence>
<sequence length="614" mass="70226">MKFKNIFNQIKVKYYSMYKSFSFLLLFAPFFFLKSYAQSKNNHKERPNIVLILSDDMGFSDLGCYGSEISTPNLDDLAMSGLRYTQFYNMDHCCPSRAALMTGLYPQQTGLGWMTAKNFHLPGYTDELNDNCVTIAQVLQKAGYATLMAGKWHLCRNTHAGKTEHDWPLQRGFEKFYGILDGAGNYYDPPTLCRGNKLITPQNDPGYHTDQYYFTNAITDNAIQFIKDRSKKKPFFAYVAYTAAHWPMQAPEEAIEKYKGKFNAGWDDLRRERLKREKQLGVIDSTVDLSPLDTKPWAEEQDKGPMERRMETYAAMITIMDKGIGRIVSELKKEGIYKNTVIIFLQDNGGNAEGTGYGNQEDGKITFVAKDTSKLKRLGKDDIQYAVVPAITHDGDISIMGKKVMAGPENTYLAYLKPWATLSNTPFRKFKNFTYEGGIATPLIIHWPDGVKAEKGALRKQVGHEIDIMPTIVQLAHANYPEEYNGNKITPVSGVSLVPTFSNQNLEPRAIYWEHEGNKAMRMGKWKIVSGGIMHGDYGSWKTFTALPWQLYDMEKDRSEMKDLSAEYPEIVKKMAAMWEKWAHQTNVYPMPWKEEKAAERSYYMSTPWEYPGF</sequence>
<dbReference type="CDD" id="cd16025">
    <property type="entry name" value="PAS_like"/>
    <property type="match status" value="1"/>
</dbReference>
<dbReference type="GO" id="GO:0004065">
    <property type="term" value="F:arylsulfatase activity"/>
    <property type="evidence" value="ECO:0007669"/>
    <property type="project" value="TreeGrafter"/>
</dbReference>
<name>A0A386HPL3_9BACT</name>